<name>A0A7W6S313_9PROT</name>
<sequence>MPSLGDIEALAKSYSEAHGKLADEVRAVEDEMARVKRQHLARLRRLVDGASNARARLAAAVAEVPDLFQSPRTLTLHGIKVGFAKGKGKLEFADAARVCDLIRKHFPDRVETLVKVSETPVKGALNQLSVAELKRIGVTVVEAGDEVVVRVTDSEIDRMVDALLKDAADVETAA</sequence>
<dbReference type="AlphaFoldDB" id="A0A7W6S313"/>
<protein>
    <recommendedName>
        <fullName evidence="3">Host-nuclease inhibitor protein Gam</fullName>
    </recommendedName>
</protein>
<dbReference type="SUPFAM" id="SSF161266">
    <property type="entry name" value="Gam-like"/>
    <property type="match status" value="1"/>
</dbReference>
<gene>
    <name evidence="1" type="ORF">GGD88_003746</name>
</gene>
<comment type="caution">
    <text evidence="1">The sequence shown here is derived from an EMBL/GenBank/DDBJ whole genome shotgun (WGS) entry which is preliminary data.</text>
</comment>
<evidence type="ECO:0000313" key="1">
    <source>
        <dbReference type="EMBL" id="MBB4287978.1"/>
    </source>
</evidence>
<dbReference type="RefSeq" id="WP_184438252.1">
    <property type="nucleotide sequence ID" value="NZ_JACIGI010000078.1"/>
</dbReference>
<keyword evidence="2" id="KW-1185">Reference proteome</keyword>
<evidence type="ECO:0000313" key="2">
    <source>
        <dbReference type="Proteomes" id="UP000555728"/>
    </source>
</evidence>
<organism evidence="1 2">
    <name type="scientific">Roseospira goensis</name>
    <dbReference type="NCBI Taxonomy" id="391922"/>
    <lineage>
        <taxon>Bacteria</taxon>
        <taxon>Pseudomonadati</taxon>
        <taxon>Pseudomonadota</taxon>
        <taxon>Alphaproteobacteria</taxon>
        <taxon>Rhodospirillales</taxon>
        <taxon>Rhodospirillaceae</taxon>
        <taxon>Roseospira</taxon>
    </lineage>
</organism>
<accession>A0A7W6S313</accession>
<proteinExistence type="predicted"/>
<dbReference type="EMBL" id="JACIGI010000078">
    <property type="protein sequence ID" value="MBB4287978.1"/>
    <property type="molecule type" value="Genomic_DNA"/>
</dbReference>
<evidence type="ECO:0008006" key="3">
    <source>
        <dbReference type="Google" id="ProtNLM"/>
    </source>
</evidence>
<dbReference type="Proteomes" id="UP000555728">
    <property type="component" value="Unassembled WGS sequence"/>
</dbReference>
<reference evidence="1 2" key="1">
    <citation type="submission" date="2020-08" db="EMBL/GenBank/DDBJ databases">
        <title>Genome sequencing of Purple Non-Sulfur Bacteria from various extreme environments.</title>
        <authorList>
            <person name="Mayer M."/>
        </authorList>
    </citation>
    <scope>NUCLEOTIDE SEQUENCE [LARGE SCALE GENOMIC DNA]</scope>
    <source>
        <strain evidence="1 2">JA135</strain>
    </source>
</reference>